<evidence type="ECO:0000256" key="1">
    <source>
        <dbReference type="SAM" id="Coils"/>
    </source>
</evidence>
<keyword evidence="1" id="KW-0175">Coiled coil</keyword>
<evidence type="ECO:0008006" key="3">
    <source>
        <dbReference type="Google" id="ProtNLM"/>
    </source>
</evidence>
<reference evidence="2" key="1">
    <citation type="submission" date="2018-10" db="EMBL/GenBank/DDBJ databases">
        <title>Hidden diversity of soil giant viruses.</title>
        <authorList>
            <person name="Schulz F."/>
            <person name="Alteio L."/>
            <person name="Goudeau D."/>
            <person name="Ryan E.M."/>
            <person name="Malmstrom R.R."/>
            <person name="Blanchard J."/>
            <person name="Woyke T."/>
        </authorList>
    </citation>
    <scope>NUCLEOTIDE SEQUENCE</scope>
    <source>
        <strain evidence="2">HOV1</strain>
    </source>
</reference>
<sequence>MNSGVNILFYSKKCPTCINVLNLLQNEKLLGYFKLFCVDERLNNLPPYIKVVPTMVVSDINKPLVMQEIFEYIQRIKFMRQKNMMDMNKRIIQQNLINTSQNTQSGPIGFKESEMSSISDTFAYTQIDMPMAQSFVNVNDKHAIFTPPLQKDEVMNKATQEQLINSLENTRKEQEKEYNALLKQKRLDAIMKAEQKNPSMFM</sequence>
<feature type="coiled-coil region" evidence="1">
    <location>
        <begin position="157"/>
        <end position="184"/>
    </location>
</feature>
<name>A0A3G5A6R4_9VIRU</name>
<protein>
    <recommendedName>
        <fullName evidence="3">Thioredoxin</fullName>
    </recommendedName>
</protein>
<proteinExistence type="predicted"/>
<evidence type="ECO:0000313" key="2">
    <source>
        <dbReference type="EMBL" id="AYV82174.1"/>
    </source>
</evidence>
<accession>A0A3G5A6R4</accession>
<organism evidence="2">
    <name type="scientific">Homavirus sp</name>
    <dbReference type="NCBI Taxonomy" id="2487769"/>
    <lineage>
        <taxon>Viruses</taxon>
        <taxon>Varidnaviria</taxon>
        <taxon>Bamfordvirae</taxon>
        <taxon>Nucleocytoviricota</taxon>
        <taxon>Megaviricetes</taxon>
        <taxon>Imitervirales</taxon>
        <taxon>Mimiviridae</taxon>
        <taxon>Klosneuvirinae</taxon>
    </lineage>
</organism>
<dbReference type="EMBL" id="MK072344">
    <property type="protein sequence ID" value="AYV82174.1"/>
    <property type="molecule type" value="Genomic_DNA"/>
</dbReference>
<gene>
    <name evidence="2" type="ORF">Homavirus13_3</name>
</gene>